<reference evidence="1" key="1">
    <citation type="submission" date="2021-02" db="EMBL/GenBank/DDBJ databases">
        <authorList>
            <person name="Dougan E. K."/>
            <person name="Rhodes N."/>
            <person name="Thang M."/>
            <person name="Chan C."/>
        </authorList>
    </citation>
    <scope>NUCLEOTIDE SEQUENCE</scope>
</reference>
<dbReference type="EMBL" id="CAJNJA010005476">
    <property type="protein sequence ID" value="CAE7191117.1"/>
    <property type="molecule type" value="Genomic_DNA"/>
</dbReference>
<keyword evidence="2" id="KW-1185">Reference proteome</keyword>
<dbReference type="AlphaFoldDB" id="A0A812IWE5"/>
<gene>
    <name evidence="1" type="ORF">SNEC2469_LOCUS1152</name>
</gene>
<evidence type="ECO:0000313" key="2">
    <source>
        <dbReference type="Proteomes" id="UP000601435"/>
    </source>
</evidence>
<protein>
    <submittedName>
        <fullName evidence="1">Uncharacterized protein</fullName>
    </submittedName>
</protein>
<dbReference type="OrthoDB" id="427277at2759"/>
<sequence length="305" mass="35836">MLSSGAGHAAAREAESKSASSSEKAWLRWGRPQRTVLLMTYASGEIFQKTQRLMDESLHIAEIVDHLKFNESEWESGERFDWYHKHDDVNFPRGGAWKPYLIWQAFRQVKWGDWLIYHDSSRYYSQGFSSSVQPLLEWLEQNREENPCECLPVVQMRSTLEHEWTQKCVAAYGAQMPKAAFEVFCDVLTRLELCRPERQTDCCEYYWQQPTHQHSWSVWRKNRRSARLLREWAKWSENYNTLAPLPLVDQSLISLLFYRFKKQLGLRALWVPRLFQNAWNQDSTVLVWVSGFKGSQSGLGVEDSA</sequence>
<dbReference type="Proteomes" id="UP000601435">
    <property type="component" value="Unassembled WGS sequence"/>
</dbReference>
<proteinExistence type="predicted"/>
<evidence type="ECO:0000313" key="1">
    <source>
        <dbReference type="EMBL" id="CAE7191117.1"/>
    </source>
</evidence>
<accession>A0A812IWE5</accession>
<name>A0A812IWE5_9DINO</name>
<organism evidence="1 2">
    <name type="scientific">Symbiodinium necroappetens</name>
    <dbReference type="NCBI Taxonomy" id="1628268"/>
    <lineage>
        <taxon>Eukaryota</taxon>
        <taxon>Sar</taxon>
        <taxon>Alveolata</taxon>
        <taxon>Dinophyceae</taxon>
        <taxon>Suessiales</taxon>
        <taxon>Symbiodiniaceae</taxon>
        <taxon>Symbiodinium</taxon>
    </lineage>
</organism>
<comment type="caution">
    <text evidence="1">The sequence shown here is derived from an EMBL/GenBank/DDBJ whole genome shotgun (WGS) entry which is preliminary data.</text>
</comment>